<dbReference type="Gene3D" id="1.10.1530.10">
    <property type="match status" value="1"/>
</dbReference>
<dbReference type="EMBL" id="LC066374">
    <property type="protein sequence ID" value="BAT26831.1"/>
    <property type="molecule type" value="Genomic_DNA"/>
</dbReference>
<proteinExistence type="inferred from homology"/>
<dbReference type="SUPFAM" id="SSF89733">
    <property type="entry name" value="L-sulfolactate dehydrogenase-like"/>
    <property type="match status" value="1"/>
</dbReference>
<dbReference type="InterPro" id="IPR043144">
    <property type="entry name" value="Mal/L-sulf/L-lact_DH-like_ah"/>
</dbReference>
<dbReference type="InterPro" id="IPR003767">
    <property type="entry name" value="Malate/L-lactate_DH-like"/>
</dbReference>
<dbReference type="Gene3D" id="3.30.1370.60">
    <property type="entry name" value="Hypothetical oxidoreductase yiak, domain 2"/>
    <property type="match status" value="1"/>
</dbReference>
<evidence type="ECO:0000256" key="2">
    <source>
        <dbReference type="ARBA" id="ARBA00023002"/>
    </source>
</evidence>
<dbReference type="Pfam" id="PF02615">
    <property type="entry name" value="Ldh_2"/>
    <property type="match status" value="1"/>
</dbReference>
<sequence length="374" mass="38486">MSAVADQTGRHGARIGLDELARFCAAALSAVGADEATADAATRAMIHGSRCGVDSHGVRLLPHYATVLREGRVNPRPALTFTSKGGAVATLDADDAHGALATYSAMDRAVEIAGGQGIGAVAIRKSSHFGPAGAYALAAAERGAIGIVMCNSDAFVRLHGGARRFHGTNPIACAIPNPDGAPWLLDMATSAIPYNRVKLYESLGVDLPEAVASDAEGRNTADPAAVEMLAPLGAAFGFKGAGLAGLVEIFSAVLSGMGLSFDLLPMGGPDLSTPRGLGAFVMAVRTDAFVDREIFDRGMRRYVGELRASATARGAEVMAPGDREWAEAERRTAYGAPVDPATMTEFRSLADRYGLEMPATAGSGSTPPAQTGAS</sequence>
<comment type="similarity">
    <text evidence="1">Belongs to the LDH2/MDH2 oxidoreductase family.</text>
</comment>
<evidence type="ECO:0000256" key="1">
    <source>
        <dbReference type="ARBA" id="ARBA00006056"/>
    </source>
</evidence>
<dbReference type="PANTHER" id="PTHR11091:SF0">
    <property type="entry name" value="MALATE DEHYDROGENASE"/>
    <property type="match status" value="1"/>
</dbReference>
<dbReference type="AlphaFoldDB" id="A0A0P0YZ45"/>
<protein>
    <submittedName>
        <fullName evidence="3">Malate dehydrogenase</fullName>
    </submittedName>
</protein>
<name>A0A0P0YZ45_9HYPH</name>
<dbReference type="InterPro" id="IPR043143">
    <property type="entry name" value="Mal/L-sulf/L-lact_DH-like_NADP"/>
</dbReference>
<keyword evidence="2" id="KW-0560">Oxidoreductase</keyword>
<dbReference type="RefSeq" id="WP_024352355.1">
    <property type="nucleotide sequence ID" value="NZ_BBWN01000019.1"/>
</dbReference>
<accession>A0A0P0YZ45</accession>
<dbReference type="InterPro" id="IPR036111">
    <property type="entry name" value="Mal/L-sulfo/L-lacto_DH-like_sf"/>
</dbReference>
<evidence type="ECO:0000313" key="3">
    <source>
        <dbReference type="EMBL" id="BAT26831.1"/>
    </source>
</evidence>
<dbReference type="GO" id="GO:0016491">
    <property type="term" value="F:oxidoreductase activity"/>
    <property type="evidence" value="ECO:0007669"/>
    <property type="project" value="UniProtKB-KW"/>
</dbReference>
<organism evidence="3">
    <name type="scientific">Aurantimonas coralicida</name>
    <dbReference type="NCBI Taxonomy" id="182270"/>
    <lineage>
        <taxon>Bacteria</taxon>
        <taxon>Pseudomonadati</taxon>
        <taxon>Pseudomonadota</taxon>
        <taxon>Alphaproteobacteria</taxon>
        <taxon>Hyphomicrobiales</taxon>
        <taxon>Aurantimonadaceae</taxon>
        <taxon>Aurantimonas</taxon>
    </lineage>
</organism>
<reference evidence="3" key="1">
    <citation type="journal article" date="2015" name="Proc. Natl. Acad. Sci. U.S.A.">
        <title>Bacterial clade with the ribosomal RNA operon on a small plasmid rather than the chromosome.</title>
        <authorList>
            <person name="Anda M."/>
            <person name="Ohtsubo Y."/>
            <person name="Okubo T."/>
            <person name="Sugawara M."/>
            <person name="Nagata Y."/>
            <person name="Tsuda M."/>
            <person name="Minamisawa K."/>
            <person name="Mitsui H."/>
        </authorList>
    </citation>
    <scope>NUCLEOTIDE SEQUENCE</scope>
    <source>
        <strain evidence="3">DSM 14790</strain>
    </source>
</reference>
<dbReference type="PANTHER" id="PTHR11091">
    <property type="entry name" value="OXIDOREDUCTASE-RELATED"/>
    <property type="match status" value="1"/>
</dbReference>